<keyword evidence="4" id="KW-1185">Reference proteome</keyword>
<evidence type="ECO:0000313" key="4">
    <source>
        <dbReference type="Proteomes" id="UP001146120"/>
    </source>
</evidence>
<gene>
    <name evidence="3" type="ORF">N0F65_011294</name>
</gene>
<feature type="compositionally biased region" description="Acidic residues" evidence="1">
    <location>
        <begin position="264"/>
        <end position="274"/>
    </location>
</feature>
<proteinExistence type="predicted"/>
<feature type="chain" id="PRO_5043595653" evidence="2">
    <location>
        <begin position="28"/>
        <end position="281"/>
    </location>
</feature>
<sequence>MTSPRSHAPVALLALCALMLTPCLAEAQDAIQEVMDNTLTASLSGCGMCQQTGMCDHAFRGGIGQFCHTLVSGTPCCCPADAQCVANMYNCRCQKTFRQQPARAVPAVHHSSGSSHAMLWVALLILLCCVCCCINNRSREEEQQYAPPVVMASTTTYGATASAPANPSYPAYPTAQPAYPPAAPSYYPAPAYQAAPAPVIIENNNGGSGGGGGGGAFAAGALGAAAGFATGMLVDSAMRRDEDRGGYFTGDTGFSASEVTYEFSGDDGGGDYDAGDFGGDS</sequence>
<reference evidence="3" key="2">
    <citation type="journal article" date="2023" name="Microbiol Resour">
        <title>Decontamination and Annotation of the Draft Genome Sequence of the Oomycete Lagenidium giganteum ARSEF 373.</title>
        <authorList>
            <person name="Morgan W.R."/>
            <person name="Tartar A."/>
        </authorList>
    </citation>
    <scope>NUCLEOTIDE SEQUENCE</scope>
    <source>
        <strain evidence="3">ARSEF 373</strain>
    </source>
</reference>
<reference evidence="3" key="1">
    <citation type="submission" date="2022-11" db="EMBL/GenBank/DDBJ databases">
        <authorList>
            <person name="Morgan W.R."/>
            <person name="Tartar A."/>
        </authorList>
    </citation>
    <scope>NUCLEOTIDE SEQUENCE</scope>
    <source>
        <strain evidence="3">ARSEF 373</strain>
    </source>
</reference>
<organism evidence="3 4">
    <name type="scientific">Lagenidium giganteum</name>
    <dbReference type="NCBI Taxonomy" id="4803"/>
    <lineage>
        <taxon>Eukaryota</taxon>
        <taxon>Sar</taxon>
        <taxon>Stramenopiles</taxon>
        <taxon>Oomycota</taxon>
        <taxon>Peronosporomycetes</taxon>
        <taxon>Pythiales</taxon>
        <taxon>Pythiaceae</taxon>
    </lineage>
</organism>
<accession>A0AAV2YTJ9</accession>
<dbReference type="AlphaFoldDB" id="A0AAV2YTJ9"/>
<evidence type="ECO:0000256" key="1">
    <source>
        <dbReference type="SAM" id="MobiDB-lite"/>
    </source>
</evidence>
<comment type="caution">
    <text evidence="3">The sequence shown here is derived from an EMBL/GenBank/DDBJ whole genome shotgun (WGS) entry which is preliminary data.</text>
</comment>
<evidence type="ECO:0000256" key="2">
    <source>
        <dbReference type="SAM" id="SignalP"/>
    </source>
</evidence>
<keyword evidence="2" id="KW-0732">Signal</keyword>
<feature type="region of interest" description="Disordered" evidence="1">
    <location>
        <begin position="261"/>
        <end position="281"/>
    </location>
</feature>
<name>A0AAV2YTJ9_9STRA</name>
<feature type="signal peptide" evidence="2">
    <location>
        <begin position="1"/>
        <end position="27"/>
    </location>
</feature>
<dbReference type="Proteomes" id="UP001146120">
    <property type="component" value="Unassembled WGS sequence"/>
</dbReference>
<dbReference type="EMBL" id="DAKRPA010000136">
    <property type="protein sequence ID" value="DAZ97410.1"/>
    <property type="molecule type" value="Genomic_DNA"/>
</dbReference>
<protein>
    <submittedName>
        <fullName evidence="3">Uncharacterized protein</fullName>
    </submittedName>
</protein>
<evidence type="ECO:0000313" key="3">
    <source>
        <dbReference type="EMBL" id="DAZ97410.1"/>
    </source>
</evidence>